<dbReference type="Pfam" id="PF07047">
    <property type="entry name" value="OPA3"/>
    <property type="match status" value="1"/>
</dbReference>
<feature type="compositionally biased region" description="Low complexity" evidence="1">
    <location>
        <begin position="140"/>
        <end position="160"/>
    </location>
</feature>
<reference evidence="2 3" key="1">
    <citation type="submission" date="2019-01" db="EMBL/GenBank/DDBJ databases">
        <title>Draft genome sequences of three monokaryotic isolates of the white-rot basidiomycete fungus Dichomitus squalens.</title>
        <authorList>
            <consortium name="DOE Joint Genome Institute"/>
            <person name="Lopez S.C."/>
            <person name="Andreopoulos B."/>
            <person name="Pangilinan J."/>
            <person name="Lipzen A."/>
            <person name="Riley R."/>
            <person name="Ahrendt S."/>
            <person name="Ng V."/>
            <person name="Barry K."/>
            <person name="Daum C."/>
            <person name="Grigoriev I.V."/>
            <person name="Hilden K.S."/>
            <person name="Makela M.R."/>
            <person name="de Vries R.P."/>
        </authorList>
    </citation>
    <scope>NUCLEOTIDE SEQUENCE [LARGE SCALE GENOMIC DNA]</scope>
    <source>
        <strain evidence="2 3">CBS 464.89</strain>
    </source>
</reference>
<name>A0A4Q9PZM9_9APHY</name>
<feature type="compositionally biased region" description="Low complexity" evidence="1">
    <location>
        <begin position="118"/>
        <end position="128"/>
    </location>
</feature>
<keyword evidence="3" id="KW-1185">Reference proteome</keyword>
<protein>
    <submittedName>
        <fullName evidence="2">Uncharacterized protein</fullName>
    </submittedName>
</protein>
<dbReference type="InterPro" id="IPR010754">
    <property type="entry name" value="OPA3-like"/>
</dbReference>
<proteinExistence type="predicted"/>
<feature type="compositionally biased region" description="Basic residues" evidence="1">
    <location>
        <begin position="129"/>
        <end position="139"/>
    </location>
</feature>
<dbReference type="Proteomes" id="UP000292082">
    <property type="component" value="Unassembled WGS sequence"/>
</dbReference>
<organism evidence="2 3">
    <name type="scientific">Dichomitus squalens</name>
    <dbReference type="NCBI Taxonomy" id="114155"/>
    <lineage>
        <taxon>Eukaryota</taxon>
        <taxon>Fungi</taxon>
        <taxon>Dikarya</taxon>
        <taxon>Basidiomycota</taxon>
        <taxon>Agaricomycotina</taxon>
        <taxon>Agaricomycetes</taxon>
        <taxon>Polyporales</taxon>
        <taxon>Polyporaceae</taxon>
        <taxon>Dichomitus</taxon>
    </lineage>
</organism>
<sequence length="238" mass="26359">MHRVDLKQAFDRLPACTTSIAFSWRIVHCHDVPCFRRAASHIGDGSLYRAIESKASTLAEGFLYALAACLILGEQTRSTRNQSKGRDAVDDQLDELKSSVKNPGCLIRAKWRSWAMGGARARARSSPSRWRRRRARRRSCTGASATSLSSTAARSGASRRTSLRSTRKTTHLKNNSLAPPDFLTNSVQGITWRLGFGIDNKNEPEEWQNHPADVNLALTADIVSDPAAIWKKVADTLL</sequence>
<evidence type="ECO:0000313" key="3">
    <source>
        <dbReference type="Proteomes" id="UP000292082"/>
    </source>
</evidence>
<gene>
    <name evidence="2" type="ORF">BD310DRAFT_923445</name>
</gene>
<accession>A0A4Q9PZM9</accession>
<evidence type="ECO:0000313" key="2">
    <source>
        <dbReference type="EMBL" id="TBU60155.1"/>
    </source>
</evidence>
<dbReference type="STRING" id="114155.A0A4Q9PZM9"/>
<dbReference type="EMBL" id="ML145107">
    <property type="protein sequence ID" value="TBU60155.1"/>
    <property type="molecule type" value="Genomic_DNA"/>
</dbReference>
<feature type="region of interest" description="Disordered" evidence="1">
    <location>
        <begin position="118"/>
        <end position="180"/>
    </location>
</feature>
<feature type="compositionally biased region" description="Basic residues" evidence="1">
    <location>
        <begin position="161"/>
        <end position="171"/>
    </location>
</feature>
<evidence type="ECO:0000256" key="1">
    <source>
        <dbReference type="SAM" id="MobiDB-lite"/>
    </source>
</evidence>
<dbReference type="AlphaFoldDB" id="A0A4Q9PZM9"/>